<protein>
    <submittedName>
        <fullName evidence="2">Reticulocyte binding protein, putative</fullName>
    </submittedName>
</protein>
<evidence type="ECO:0000256" key="1">
    <source>
        <dbReference type="SAM" id="MobiDB-lite"/>
    </source>
</evidence>
<name>A0A6V7RXG0_PLAVN</name>
<organism evidence="2 3">
    <name type="scientific">Plasmodium vinckei brucechwatti</name>
    <dbReference type="NCBI Taxonomy" id="119398"/>
    <lineage>
        <taxon>Eukaryota</taxon>
        <taxon>Sar</taxon>
        <taxon>Alveolata</taxon>
        <taxon>Apicomplexa</taxon>
        <taxon>Aconoidasida</taxon>
        <taxon>Haemosporida</taxon>
        <taxon>Plasmodiidae</taxon>
        <taxon>Plasmodium</taxon>
        <taxon>Plasmodium (Vinckeia)</taxon>
    </lineage>
</organism>
<feature type="region of interest" description="Disordered" evidence="1">
    <location>
        <begin position="297"/>
        <end position="325"/>
    </location>
</feature>
<dbReference type="VEuPathDB" id="PlasmoDB:PVBDA_0502560"/>
<accession>A0A6V7RXG0</accession>
<dbReference type="EMBL" id="LR865383">
    <property type="protein sequence ID" value="CAD2087425.1"/>
    <property type="molecule type" value="Genomic_DNA"/>
</dbReference>
<gene>
    <name evidence="2" type="ORF">PVBDA_0502560</name>
</gene>
<evidence type="ECO:0000313" key="3">
    <source>
        <dbReference type="Proteomes" id="UP000515550"/>
    </source>
</evidence>
<proteinExistence type="predicted"/>
<dbReference type="AlphaFoldDB" id="A0A6V7RXG0"/>
<reference evidence="2 3" key="1">
    <citation type="submission" date="2020-08" db="EMBL/GenBank/DDBJ databases">
        <authorList>
            <person name="Ramaprasad A."/>
        </authorList>
    </citation>
    <scope>NUCLEOTIDE SEQUENCE [LARGE SCALE GENOMIC DNA]</scope>
</reference>
<evidence type="ECO:0000313" key="2">
    <source>
        <dbReference type="EMBL" id="CAD2087425.1"/>
    </source>
</evidence>
<dbReference type="Proteomes" id="UP000515550">
    <property type="component" value="Chromosome PVBDA_05"/>
</dbReference>
<sequence length="350" mass="41291">MKFLLSKNSPYQVTEYVNKKDKIYNTIKSKLPKIYKGDLDELYNELSSIVKDNVIDNTEDRMKVEDLNSKTYEEYNKIQNMETEILKLNLSTIEDNKNELLITIVEMKKHIYKELNNELNNIVEIFKSKENQLSSNINDYYNYNDELNKYKSKLLEIKNHYNGQSNIDNIKGEEEKHNYKESKEYTKTISTKEDEISKTINDMKRMKDDILNKVNVFIDLENNHKEKINLEHESFVELEYQNIFNDLNNSQNILNRSINQNKKSIEDLGYKKHGIYNHNNLHTINKHQEISQIKYPRNTYHNNSNDAKYKNYHQSNSDKKGSSKAKSSGECVRYAGAIAFGLVACYELQI</sequence>